<dbReference type="InterPro" id="IPR039523">
    <property type="entry name" value="RimK-rel_E_lig_ATP-grasp"/>
</dbReference>
<evidence type="ECO:0000259" key="1">
    <source>
        <dbReference type="Pfam" id="PF14397"/>
    </source>
</evidence>
<evidence type="ECO:0000313" key="3">
    <source>
        <dbReference type="Proteomes" id="UP000216605"/>
    </source>
</evidence>
<dbReference type="Proteomes" id="UP000216605">
    <property type="component" value="Unassembled WGS sequence"/>
</dbReference>
<dbReference type="GO" id="GO:0016740">
    <property type="term" value="F:transferase activity"/>
    <property type="evidence" value="ECO:0007669"/>
    <property type="project" value="UniProtKB-KW"/>
</dbReference>
<dbReference type="Pfam" id="PF14397">
    <property type="entry name" value="ATPgrasp_ST"/>
    <property type="match status" value="1"/>
</dbReference>
<dbReference type="EMBL" id="NOXV01000304">
    <property type="protein sequence ID" value="OYQ32120.1"/>
    <property type="molecule type" value="Genomic_DNA"/>
</dbReference>
<proteinExistence type="predicted"/>
<keyword evidence="2" id="KW-0808">Transferase</keyword>
<keyword evidence="3" id="KW-1185">Reference proteome</keyword>
<gene>
    <name evidence="2" type="ORF">CHU92_14690</name>
</gene>
<dbReference type="RefSeq" id="WP_094416879.1">
    <property type="nucleotide sequence ID" value="NZ_NOXV01000304.1"/>
</dbReference>
<name>A0A255YUL7_9FLAO</name>
<comment type="caution">
    <text evidence="2">The sequence shown here is derived from an EMBL/GenBank/DDBJ whole genome shotgun (WGS) entry which is preliminary data.</text>
</comment>
<sequence length="337" mass="38509">MIKRLLYLGYYYKELDKAKFSRFVDYVHRQHGISKPKIYADMIAASLKYNVSFIDYFLFRFYQNTPQVRDTYAGTGFMYEYQLQMNPKKYRDVLEDKLRFLEVYKEFVLHDYASLTQMQADKNIAERLLANMSGKVVLKGSTGQCGRGIEVRSAKDFTPDTLIARLKEMNNDYVEEFVMQHPELNNLSPSGLNTVRIFTQLDGEDNVVILGCRLRITINSAVDNLAAGNVAAPVNTETGIVEGPGVYSDITKEDIDVHPVTGVSITGFKVPYWQETIAMVKKASLLDKRNRSVGWDVAITEKGPELIEGNHNWCKLLYQLPVKKGLKLVLTSYQHKK</sequence>
<feature type="domain" description="Alpha-L-glutamate ligase-related protein ATP-grasp" evidence="1">
    <location>
        <begin position="80"/>
        <end position="331"/>
    </location>
</feature>
<accession>A0A255YUL7</accession>
<organism evidence="2 3">
    <name type="scientific">Flavobacterium cyanobacteriorum</name>
    <dbReference type="NCBI Taxonomy" id="2022802"/>
    <lineage>
        <taxon>Bacteria</taxon>
        <taxon>Pseudomonadati</taxon>
        <taxon>Bacteroidota</taxon>
        <taxon>Flavobacteriia</taxon>
        <taxon>Flavobacteriales</taxon>
        <taxon>Flavobacteriaceae</taxon>
        <taxon>Flavobacterium</taxon>
    </lineage>
</organism>
<evidence type="ECO:0000313" key="2">
    <source>
        <dbReference type="EMBL" id="OYQ32120.1"/>
    </source>
</evidence>
<dbReference type="OrthoDB" id="6315394at2"/>
<protein>
    <submittedName>
        <fullName evidence="2">Hexapeptide transferase</fullName>
    </submittedName>
</protein>
<reference evidence="2 3" key="1">
    <citation type="submission" date="2017-07" db="EMBL/GenBank/DDBJ databases">
        <title>Flavobacterium cyanobacteriorum sp. nov., isolated from cyanobacterial aggregates in a eutrophic lake.</title>
        <authorList>
            <person name="Cai H."/>
        </authorList>
    </citation>
    <scope>NUCLEOTIDE SEQUENCE [LARGE SCALE GENOMIC DNA]</scope>
    <source>
        <strain evidence="2 3">TH021</strain>
    </source>
</reference>
<dbReference type="AlphaFoldDB" id="A0A255YUL7"/>